<feature type="signal peptide" evidence="1">
    <location>
        <begin position="1"/>
        <end position="23"/>
    </location>
</feature>
<proteinExistence type="predicted"/>
<dbReference type="PANTHER" id="PTHR19328:SF35">
    <property type="entry name" value="OS07G0193000 PROTEIN"/>
    <property type="match status" value="1"/>
</dbReference>
<evidence type="ECO:0000259" key="2">
    <source>
        <dbReference type="Pfam" id="PF07995"/>
    </source>
</evidence>
<evidence type="ECO:0000313" key="4">
    <source>
        <dbReference type="Proteomes" id="UP001151287"/>
    </source>
</evidence>
<feature type="domain" description="Glucose/Sorbosone dehydrogenase" evidence="2">
    <location>
        <begin position="196"/>
        <end position="510"/>
    </location>
</feature>
<organism evidence="3 4">
    <name type="scientific">Rhynchospora breviuscula</name>
    <dbReference type="NCBI Taxonomy" id="2022672"/>
    <lineage>
        <taxon>Eukaryota</taxon>
        <taxon>Viridiplantae</taxon>
        <taxon>Streptophyta</taxon>
        <taxon>Embryophyta</taxon>
        <taxon>Tracheophyta</taxon>
        <taxon>Spermatophyta</taxon>
        <taxon>Magnoliopsida</taxon>
        <taxon>Liliopsida</taxon>
        <taxon>Poales</taxon>
        <taxon>Cyperaceae</taxon>
        <taxon>Cyperoideae</taxon>
        <taxon>Rhynchosporeae</taxon>
        <taxon>Rhynchospora</taxon>
    </lineage>
</organism>
<dbReference type="InterPro" id="IPR011041">
    <property type="entry name" value="Quinoprot_gluc/sorb_DH_b-prop"/>
</dbReference>
<evidence type="ECO:0000313" key="3">
    <source>
        <dbReference type="EMBL" id="KAJ1691301.1"/>
    </source>
</evidence>
<dbReference type="Proteomes" id="UP001151287">
    <property type="component" value="Unassembled WGS sequence"/>
</dbReference>
<dbReference type="Gene3D" id="2.120.10.30">
    <property type="entry name" value="TolB, C-terminal domain"/>
    <property type="match status" value="1"/>
</dbReference>
<dbReference type="InterPro" id="IPR011042">
    <property type="entry name" value="6-blade_b-propeller_TolB-like"/>
</dbReference>
<evidence type="ECO:0000256" key="1">
    <source>
        <dbReference type="SAM" id="SignalP"/>
    </source>
</evidence>
<accession>A0A9Q0HM42</accession>
<comment type="caution">
    <text evidence="3">The sequence shown here is derived from an EMBL/GenBank/DDBJ whole genome shotgun (WGS) entry which is preliminary data.</text>
</comment>
<keyword evidence="4" id="KW-1185">Reference proteome</keyword>
<name>A0A9Q0HM42_9POAL</name>
<reference evidence="3" key="1">
    <citation type="journal article" date="2022" name="Cell">
        <title>Repeat-based holocentromeres influence genome architecture and karyotype evolution.</title>
        <authorList>
            <person name="Hofstatter P.G."/>
            <person name="Thangavel G."/>
            <person name="Lux T."/>
            <person name="Neumann P."/>
            <person name="Vondrak T."/>
            <person name="Novak P."/>
            <person name="Zhang M."/>
            <person name="Costa L."/>
            <person name="Castellani M."/>
            <person name="Scott A."/>
            <person name="Toegelov H."/>
            <person name="Fuchs J."/>
            <person name="Mata-Sucre Y."/>
            <person name="Dias Y."/>
            <person name="Vanzela A.L.L."/>
            <person name="Huettel B."/>
            <person name="Almeida C.C.S."/>
            <person name="Simkova H."/>
            <person name="Souza G."/>
            <person name="Pedrosa-Harand A."/>
            <person name="Macas J."/>
            <person name="Mayer K.F.X."/>
            <person name="Houben A."/>
            <person name="Marques A."/>
        </authorList>
    </citation>
    <scope>NUCLEOTIDE SEQUENCE</scope>
    <source>
        <strain evidence="3">RhyBre1mFocal</strain>
    </source>
</reference>
<dbReference type="Pfam" id="PF07995">
    <property type="entry name" value="GSDH"/>
    <property type="match status" value="1"/>
</dbReference>
<feature type="chain" id="PRO_5040127330" description="Glucose/Sorbosone dehydrogenase domain-containing protein" evidence="1">
    <location>
        <begin position="24"/>
        <end position="641"/>
    </location>
</feature>
<keyword evidence="1" id="KW-0732">Signal</keyword>
<sequence length="641" mass="69843">MRVEIVTPVLLLSTLLLLPSCFSLPLCTDSTSPITRNTTLAFCGYSGSTCCNATDDSAIQAQFSAMNIADSSCASVMKSILCAKCNPYSGELYTVDDTPRTTPILCSNITDGFCATTWDTCKNVAITNNPFASTSAPTKLSDLYHSEADFCMSAGGPVTDQTVCLNGNSASFPPTIPASPEGICLEKLDNGSFVSMAPHPDGSNRVFLLTQAGKIFLAEVPNNGMGTLTYSASQPFLDLTDRVNVDFEFGLQGIAFHPNFTNNGRFFVSYNCDSKTTPNCLGKCSCNPETGCDPSVIGIIDGVEPCQYQEVVAEYTVNGTSSSPVTATVANQIEVRRIFTMGLPYTTQHAGEIFFGPEDGYLYLMLGDGGNKTNGDPWNFSQKKTSLLGKSLRLDINHFPTPADIISLGLFGNYTIPGDNPFNNDSDSRPEIWALGFRNPWKCNYDSQRPSYLFCGETGQDRANTSTTFDKVSLVTKAGNYGFRVYDGFDLYNPTYTPGGSTPPSSINPIFPILGYYHYETHSNTGLAAIVAGFVYRAKTDPCLFGRFVYADLYGFDIWTAAEIPYMSGNFTTQRVDFTCSKQSPIPCDFVDSTTIPKLTFVLSINQDNNEDLFLIAQTGVYRIARSVHCGYKCNRDPENR</sequence>
<dbReference type="InterPro" id="IPR012938">
    <property type="entry name" value="Glc/Sorbosone_DH"/>
</dbReference>
<dbReference type="PANTHER" id="PTHR19328">
    <property type="entry name" value="HEDGEHOG-INTERACTING PROTEIN"/>
    <property type="match status" value="1"/>
</dbReference>
<dbReference type="AlphaFoldDB" id="A0A9Q0HM42"/>
<dbReference type="SUPFAM" id="SSF50952">
    <property type="entry name" value="Soluble quinoprotein glucose dehydrogenase"/>
    <property type="match status" value="1"/>
</dbReference>
<dbReference type="OrthoDB" id="629959at2759"/>
<gene>
    <name evidence="3" type="ORF">LUZ63_015456</name>
</gene>
<protein>
    <recommendedName>
        <fullName evidence="2">Glucose/Sorbosone dehydrogenase domain-containing protein</fullName>
    </recommendedName>
</protein>
<dbReference type="EMBL" id="JAMQYH010000004">
    <property type="protein sequence ID" value="KAJ1691301.1"/>
    <property type="molecule type" value="Genomic_DNA"/>
</dbReference>